<gene>
    <name evidence="2" type="ORF">Afe05nite_70540</name>
</gene>
<feature type="region of interest" description="Disordered" evidence="1">
    <location>
        <begin position="25"/>
        <end position="54"/>
    </location>
</feature>
<feature type="compositionally biased region" description="Low complexity" evidence="1">
    <location>
        <begin position="39"/>
        <end position="54"/>
    </location>
</feature>
<evidence type="ECO:0000313" key="3">
    <source>
        <dbReference type="Proteomes" id="UP000598174"/>
    </source>
</evidence>
<comment type="caution">
    <text evidence="2">The sequence shown here is derived from an EMBL/GenBank/DDBJ whole genome shotgun (WGS) entry which is preliminary data.</text>
</comment>
<organism evidence="2 3">
    <name type="scientific">Paractinoplanes ferrugineus</name>
    <dbReference type="NCBI Taxonomy" id="113564"/>
    <lineage>
        <taxon>Bacteria</taxon>
        <taxon>Bacillati</taxon>
        <taxon>Actinomycetota</taxon>
        <taxon>Actinomycetes</taxon>
        <taxon>Micromonosporales</taxon>
        <taxon>Micromonosporaceae</taxon>
        <taxon>Paractinoplanes</taxon>
    </lineage>
</organism>
<evidence type="ECO:0000313" key="2">
    <source>
        <dbReference type="EMBL" id="GIE15214.1"/>
    </source>
</evidence>
<protein>
    <submittedName>
        <fullName evidence="2">Uncharacterized protein</fullName>
    </submittedName>
</protein>
<dbReference type="RefSeq" id="WP_203821597.1">
    <property type="nucleotide sequence ID" value="NZ_BAAABP010000080.1"/>
</dbReference>
<keyword evidence="3" id="KW-1185">Reference proteome</keyword>
<dbReference type="AlphaFoldDB" id="A0A919MHQ9"/>
<accession>A0A919MHQ9</accession>
<reference evidence="2" key="1">
    <citation type="submission" date="2021-01" db="EMBL/GenBank/DDBJ databases">
        <title>Whole genome shotgun sequence of Actinoplanes ferrugineus NBRC 15555.</title>
        <authorList>
            <person name="Komaki H."/>
            <person name="Tamura T."/>
        </authorList>
    </citation>
    <scope>NUCLEOTIDE SEQUENCE</scope>
    <source>
        <strain evidence="2">NBRC 15555</strain>
    </source>
</reference>
<name>A0A919MHQ9_9ACTN</name>
<sequence length="54" mass="5613">MPDAVRLVDHLDRLVTGLLIGARVDAGTQAPELTPPRLDPLTTDTASDGSTTAT</sequence>
<proteinExistence type="predicted"/>
<evidence type="ECO:0000256" key="1">
    <source>
        <dbReference type="SAM" id="MobiDB-lite"/>
    </source>
</evidence>
<dbReference type="Proteomes" id="UP000598174">
    <property type="component" value="Unassembled WGS sequence"/>
</dbReference>
<dbReference type="EMBL" id="BOMM01000064">
    <property type="protein sequence ID" value="GIE15214.1"/>
    <property type="molecule type" value="Genomic_DNA"/>
</dbReference>